<evidence type="ECO:0008006" key="4">
    <source>
        <dbReference type="Google" id="ProtNLM"/>
    </source>
</evidence>
<proteinExistence type="predicted"/>
<evidence type="ECO:0000313" key="2">
    <source>
        <dbReference type="EMBL" id="GLW67776.1"/>
    </source>
</evidence>
<protein>
    <recommendedName>
        <fullName evidence="4">WXG100 family type VII secretion target</fullName>
    </recommendedName>
</protein>
<feature type="region of interest" description="Disordered" evidence="1">
    <location>
        <begin position="133"/>
        <end position="162"/>
    </location>
</feature>
<dbReference type="RefSeq" id="WP_285732161.1">
    <property type="nucleotide sequence ID" value="NZ_BSSA01000001.1"/>
</dbReference>
<feature type="compositionally biased region" description="Polar residues" evidence="1">
    <location>
        <begin position="276"/>
        <end position="295"/>
    </location>
</feature>
<evidence type="ECO:0000313" key="3">
    <source>
        <dbReference type="Proteomes" id="UP001165041"/>
    </source>
</evidence>
<comment type="caution">
    <text evidence="2">The sequence shown here is derived from an EMBL/GenBank/DDBJ whole genome shotgun (WGS) entry which is preliminary data.</text>
</comment>
<dbReference type="Proteomes" id="UP001165041">
    <property type="component" value="Unassembled WGS sequence"/>
</dbReference>
<feature type="region of interest" description="Disordered" evidence="1">
    <location>
        <begin position="270"/>
        <end position="295"/>
    </location>
</feature>
<dbReference type="AlphaFoldDB" id="A0A9W6Q3C9"/>
<gene>
    <name evidence="2" type="ORF">Kpho02_00750</name>
</gene>
<name>A0A9W6Q3C9_9ACTN</name>
<dbReference type="EMBL" id="BSSA01000001">
    <property type="protein sequence ID" value="GLW67776.1"/>
    <property type="molecule type" value="Genomic_DNA"/>
</dbReference>
<dbReference type="Gene3D" id="1.10.287.1060">
    <property type="entry name" value="ESAT-6-like"/>
    <property type="match status" value="1"/>
</dbReference>
<sequence>MSNDEQARRYVEAETPAEPVLADRAVSEQLAEPVLADRLVPQQLAEPVLADRAVPEQLAEPIPFRIGTVMPDSVPAEPLLRATPAEPLQPFLRAEDAPVSGEPTHVVGRPMQVAQDAPVPVQPAHVVGRPVQQGVPASPAAERTAAVKKRGDDAGGAGTGFQVDPEQYRAAVSPMLAAYEQVAELSRSLTAFMSSMEAQNPWGNDDSGKKFAEGSEGYLQYSHSTLTVLKALPDELKNIADGLKAMAAGYQNADENVVNELSGLESTAQLPAAPSLPSTPVTPIISTRPIQSGRH</sequence>
<organism evidence="2 3">
    <name type="scientific">Kitasatospora phosalacinea</name>
    <dbReference type="NCBI Taxonomy" id="2065"/>
    <lineage>
        <taxon>Bacteria</taxon>
        <taxon>Bacillati</taxon>
        <taxon>Actinomycetota</taxon>
        <taxon>Actinomycetes</taxon>
        <taxon>Kitasatosporales</taxon>
        <taxon>Streptomycetaceae</taxon>
        <taxon>Kitasatospora</taxon>
    </lineage>
</organism>
<evidence type="ECO:0000256" key="1">
    <source>
        <dbReference type="SAM" id="MobiDB-lite"/>
    </source>
</evidence>
<accession>A0A9W6Q3C9</accession>
<reference evidence="2" key="1">
    <citation type="submission" date="2023-02" db="EMBL/GenBank/DDBJ databases">
        <title>Kitasatospora phosalacinea NBRC 14627.</title>
        <authorList>
            <person name="Ichikawa N."/>
            <person name="Sato H."/>
            <person name="Tonouchi N."/>
        </authorList>
    </citation>
    <scope>NUCLEOTIDE SEQUENCE</scope>
    <source>
        <strain evidence="2">NBRC 14627</strain>
    </source>
</reference>